<evidence type="ECO:0000313" key="2">
    <source>
        <dbReference type="EMBL" id="RKP03911.1"/>
    </source>
</evidence>
<proteinExistence type="predicted"/>
<name>A0A4P9XFC0_9FUNG</name>
<evidence type="ECO:0000259" key="1">
    <source>
        <dbReference type="PROSITE" id="PS51910"/>
    </source>
</evidence>
<dbReference type="SUPFAM" id="SSF54556">
    <property type="entry name" value="Chitinase insertion domain"/>
    <property type="match status" value="1"/>
</dbReference>
<feature type="non-terminal residue" evidence="2">
    <location>
        <position position="1"/>
    </location>
</feature>
<accession>A0A4P9XFC0</accession>
<dbReference type="GO" id="GO:0008061">
    <property type="term" value="F:chitin binding"/>
    <property type="evidence" value="ECO:0007669"/>
    <property type="project" value="InterPro"/>
</dbReference>
<dbReference type="GO" id="GO:0005576">
    <property type="term" value="C:extracellular region"/>
    <property type="evidence" value="ECO:0007669"/>
    <property type="project" value="TreeGrafter"/>
</dbReference>
<dbReference type="Pfam" id="PF00704">
    <property type="entry name" value="Glyco_hydro_18"/>
    <property type="match status" value="1"/>
</dbReference>
<feature type="domain" description="GH18" evidence="1">
    <location>
        <begin position="8"/>
        <end position="395"/>
    </location>
</feature>
<dbReference type="Gene3D" id="3.20.20.80">
    <property type="entry name" value="Glycosidases"/>
    <property type="match status" value="1"/>
</dbReference>
<dbReference type="PANTHER" id="PTHR11177">
    <property type="entry name" value="CHITINASE"/>
    <property type="match status" value="1"/>
</dbReference>
<dbReference type="Gene3D" id="3.10.50.10">
    <property type="match status" value="1"/>
</dbReference>
<evidence type="ECO:0000313" key="3">
    <source>
        <dbReference type="Proteomes" id="UP000274922"/>
    </source>
</evidence>
<dbReference type="EMBL" id="ML014116">
    <property type="protein sequence ID" value="RKP03911.1"/>
    <property type="molecule type" value="Genomic_DNA"/>
</dbReference>
<dbReference type="Proteomes" id="UP000274922">
    <property type="component" value="Unassembled WGS sequence"/>
</dbReference>
<dbReference type="InterPro" id="IPR001223">
    <property type="entry name" value="Glyco_hydro18_cat"/>
</dbReference>
<dbReference type="InterPro" id="IPR050314">
    <property type="entry name" value="Glycosyl_Hydrlase_18"/>
</dbReference>
<dbReference type="STRING" id="1555241.A0A4P9XFC0"/>
<dbReference type="InterPro" id="IPR029070">
    <property type="entry name" value="Chitinase_insertion_sf"/>
</dbReference>
<protein>
    <recommendedName>
        <fullName evidence="1">GH18 domain-containing protein</fullName>
    </recommendedName>
</protein>
<dbReference type="OrthoDB" id="76388at2759"/>
<dbReference type="GO" id="GO:0004568">
    <property type="term" value="F:chitinase activity"/>
    <property type="evidence" value="ECO:0007669"/>
    <property type="project" value="TreeGrafter"/>
</dbReference>
<dbReference type="AlphaFoldDB" id="A0A4P9XFC0"/>
<dbReference type="PROSITE" id="PS51910">
    <property type="entry name" value="GH18_2"/>
    <property type="match status" value="1"/>
</dbReference>
<reference evidence="3" key="1">
    <citation type="journal article" date="2018" name="Nat. Microbiol.">
        <title>Leveraging single-cell genomics to expand the fungal tree of life.</title>
        <authorList>
            <person name="Ahrendt S.R."/>
            <person name="Quandt C.A."/>
            <person name="Ciobanu D."/>
            <person name="Clum A."/>
            <person name="Salamov A."/>
            <person name="Andreopoulos B."/>
            <person name="Cheng J.F."/>
            <person name="Woyke T."/>
            <person name="Pelin A."/>
            <person name="Henrissat B."/>
            <person name="Reynolds N.K."/>
            <person name="Benny G.L."/>
            <person name="Smith M.E."/>
            <person name="James T.Y."/>
            <person name="Grigoriev I.V."/>
        </authorList>
    </citation>
    <scope>NUCLEOTIDE SEQUENCE [LARGE SCALE GENOMIC DNA]</scope>
    <source>
        <strain evidence="3">ATCC 52028</strain>
    </source>
</reference>
<dbReference type="InterPro" id="IPR017853">
    <property type="entry name" value="GH"/>
</dbReference>
<feature type="non-terminal residue" evidence="2">
    <location>
        <position position="395"/>
    </location>
</feature>
<dbReference type="GO" id="GO:0005975">
    <property type="term" value="P:carbohydrate metabolic process"/>
    <property type="evidence" value="ECO:0007669"/>
    <property type="project" value="InterPro"/>
</dbReference>
<organism evidence="2 3">
    <name type="scientific">Caulochytrium protostelioides</name>
    <dbReference type="NCBI Taxonomy" id="1555241"/>
    <lineage>
        <taxon>Eukaryota</taxon>
        <taxon>Fungi</taxon>
        <taxon>Fungi incertae sedis</taxon>
        <taxon>Chytridiomycota</taxon>
        <taxon>Chytridiomycota incertae sedis</taxon>
        <taxon>Chytridiomycetes</taxon>
        <taxon>Caulochytriales</taxon>
        <taxon>Caulochytriaceae</taxon>
        <taxon>Caulochytrium</taxon>
    </lineage>
</organism>
<dbReference type="InterPro" id="IPR011583">
    <property type="entry name" value="Chitinase_II/V-like_cat"/>
</dbReference>
<dbReference type="SMART" id="SM00636">
    <property type="entry name" value="Glyco_18"/>
    <property type="match status" value="1"/>
</dbReference>
<dbReference type="PANTHER" id="PTHR11177:SF317">
    <property type="entry name" value="CHITINASE 12-RELATED"/>
    <property type="match status" value="1"/>
</dbReference>
<dbReference type="GO" id="GO:0006032">
    <property type="term" value="P:chitin catabolic process"/>
    <property type="evidence" value="ECO:0007669"/>
    <property type="project" value="TreeGrafter"/>
</dbReference>
<gene>
    <name evidence="2" type="ORF">CXG81DRAFT_1618</name>
</gene>
<keyword evidence="3" id="KW-1185">Reference proteome</keyword>
<sequence>PQPTPTGRRAIYYYTSWSTYGRDYQVADLPEAVTDVVYAFFQVLPDGRVAPGDPYADLEKRFTDRGVPPLDTWDDTWQHGDGDHSGGAAPSRVYGNLGQLAKLKAARPGLRVAVALGGATGSAHFSPAVRTRTSRARLCAAIVGLLAQYPVLSGVVLDWEFPSDDGVNYGAAGNAVDVGDSAHFMTLLAMLRDALDGARDGASERWTLAVCMPADPAKARVDVRAMAASVDELHVMTYDFAAGEWSETQARFHTNPRRSRHGPLSCEASAAFYVAQGMPAGRVFLGGAFYSRGFANTDGPGAAAQGGSPHQSWEPGMVDYKALPWPGSVEHTDPESGAGYAYDPQTRVLDTYDTPASLTEKCRIVGEHGLGGIVLWEASADRPFHDPRSLMQTLY</sequence>
<dbReference type="SUPFAM" id="SSF51445">
    <property type="entry name" value="(Trans)glycosidases"/>
    <property type="match status" value="1"/>
</dbReference>